<sequence>MTTASATTGAAAPAWPTAQPRRRPRPDGGAGGGRQRHPRGRAGCKVQVGQVHRGKVVTVVLEETRSRVLFDGEELSQHPRTTVKEVDRLRAGGHIDYTIQA</sequence>
<dbReference type="EMBL" id="BAAAWD010000006">
    <property type="protein sequence ID" value="GAA2997767.1"/>
    <property type="molecule type" value="Genomic_DNA"/>
</dbReference>
<evidence type="ECO:0000313" key="2">
    <source>
        <dbReference type="EMBL" id="GAA2997767.1"/>
    </source>
</evidence>
<accession>A0ABN3XUG9</accession>
<evidence type="ECO:0000313" key="3">
    <source>
        <dbReference type="Proteomes" id="UP001499930"/>
    </source>
</evidence>
<gene>
    <name evidence="2" type="ORF">GCM10017559_18020</name>
</gene>
<protein>
    <submittedName>
        <fullName evidence="2">Uncharacterized protein</fullName>
    </submittedName>
</protein>
<name>A0ABN3XUG9_9ACTN</name>
<feature type="compositionally biased region" description="Low complexity" evidence="1">
    <location>
        <begin position="1"/>
        <end position="19"/>
    </location>
</feature>
<dbReference type="Proteomes" id="UP001499930">
    <property type="component" value="Unassembled WGS sequence"/>
</dbReference>
<proteinExistence type="predicted"/>
<evidence type="ECO:0000256" key="1">
    <source>
        <dbReference type="SAM" id="MobiDB-lite"/>
    </source>
</evidence>
<feature type="region of interest" description="Disordered" evidence="1">
    <location>
        <begin position="1"/>
        <end position="47"/>
    </location>
</feature>
<comment type="caution">
    <text evidence="2">The sequence shown here is derived from an EMBL/GenBank/DDBJ whole genome shotgun (WGS) entry which is preliminary data.</text>
</comment>
<keyword evidence="3" id="KW-1185">Reference proteome</keyword>
<organism evidence="2 3">
    <name type="scientific">Streptosporangium longisporum</name>
    <dbReference type="NCBI Taxonomy" id="46187"/>
    <lineage>
        <taxon>Bacteria</taxon>
        <taxon>Bacillati</taxon>
        <taxon>Actinomycetota</taxon>
        <taxon>Actinomycetes</taxon>
        <taxon>Streptosporangiales</taxon>
        <taxon>Streptosporangiaceae</taxon>
        <taxon>Streptosporangium</taxon>
    </lineage>
</organism>
<reference evidence="2 3" key="1">
    <citation type="journal article" date="2019" name="Int. J. Syst. Evol. Microbiol.">
        <title>The Global Catalogue of Microorganisms (GCM) 10K type strain sequencing project: providing services to taxonomists for standard genome sequencing and annotation.</title>
        <authorList>
            <consortium name="The Broad Institute Genomics Platform"/>
            <consortium name="The Broad Institute Genome Sequencing Center for Infectious Disease"/>
            <person name="Wu L."/>
            <person name="Ma J."/>
        </authorList>
    </citation>
    <scope>NUCLEOTIDE SEQUENCE [LARGE SCALE GENOMIC DNA]</scope>
    <source>
        <strain evidence="2 3">JCM 3106</strain>
    </source>
</reference>